<dbReference type="GO" id="GO:0016787">
    <property type="term" value="F:hydrolase activity"/>
    <property type="evidence" value="ECO:0007669"/>
    <property type="project" value="UniProtKB-KW"/>
</dbReference>
<dbReference type="Gene3D" id="3.90.850.10">
    <property type="entry name" value="Fumarylacetoacetase-like, C-terminal domain"/>
    <property type="match status" value="1"/>
</dbReference>
<keyword evidence="4" id="KW-1185">Reference proteome</keyword>
<comment type="caution">
    <text evidence="3">The sequence shown here is derived from an EMBL/GenBank/DDBJ whole genome shotgun (WGS) entry which is preliminary data.</text>
</comment>
<protein>
    <submittedName>
        <fullName evidence="3">Fumarylacetoacetate hydrolase family protein</fullName>
    </submittedName>
</protein>
<evidence type="ECO:0000313" key="4">
    <source>
        <dbReference type="Proteomes" id="UP001597062"/>
    </source>
</evidence>
<keyword evidence="1" id="KW-0479">Metal-binding</keyword>
<dbReference type="InterPro" id="IPR036663">
    <property type="entry name" value="Fumarylacetoacetase_C_sf"/>
</dbReference>
<accession>A0ABW3JUP6</accession>
<evidence type="ECO:0000259" key="2">
    <source>
        <dbReference type="Pfam" id="PF01557"/>
    </source>
</evidence>
<name>A0ABW3JUP6_9FLAO</name>
<dbReference type="Pfam" id="PF01557">
    <property type="entry name" value="FAA_hydrolase"/>
    <property type="match status" value="1"/>
</dbReference>
<dbReference type="RefSeq" id="WP_386107577.1">
    <property type="nucleotide sequence ID" value="NZ_JBHTJR010000046.1"/>
</dbReference>
<organism evidence="3 4">
    <name type="scientific">Tenacibaculum geojense</name>
    <dbReference type="NCBI Taxonomy" id="915352"/>
    <lineage>
        <taxon>Bacteria</taxon>
        <taxon>Pseudomonadati</taxon>
        <taxon>Bacteroidota</taxon>
        <taxon>Flavobacteriia</taxon>
        <taxon>Flavobacteriales</taxon>
        <taxon>Flavobacteriaceae</taxon>
        <taxon>Tenacibaculum</taxon>
    </lineage>
</organism>
<dbReference type="PANTHER" id="PTHR11820:SF7">
    <property type="entry name" value="ACYLPYRUVASE FAHD1, MITOCHONDRIAL"/>
    <property type="match status" value="1"/>
</dbReference>
<proteinExistence type="predicted"/>
<evidence type="ECO:0000256" key="1">
    <source>
        <dbReference type="ARBA" id="ARBA00022723"/>
    </source>
</evidence>
<dbReference type="EMBL" id="JBHTJR010000046">
    <property type="protein sequence ID" value="MFD0993378.1"/>
    <property type="molecule type" value="Genomic_DNA"/>
</dbReference>
<dbReference type="SUPFAM" id="SSF56529">
    <property type="entry name" value="FAH"/>
    <property type="match status" value="1"/>
</dbReference>
<gene>
    <name evidence="3" type="ORF">ACFQ1U_09195</name>
</gene>
<sequence length="202" mass="22676">MKIICIGRNYAKHIEELANERPENPVVFLKPDSAILPKKMPFFIPPFSNDVHYEVEVLVKINKVGKHIAPKFAHKYYDTVGLGIDFTARDVQAVCKEKGLPWEKAKAFDGSAIVGEFYPKEEFDLANLSFQLHKNDTVVQDGNTANMLWKIDELIAYVSQYFTLKKGDIIFTGTPAGVGKVEENDVLTGVIAGKQSFQIKVK</sequence>
<feature type="domain" description="Fumarylacetoacetase-like C-terminal" evidence="2">
    <location>
        <begin position="2"/>
        <end position="186"/>
    </location>
</feature>
<keyword evidence="3" id="KW-0378">Hydrolase</keyword>
<reference evidence="4" key="1">
    <citation type="journal article" date="2019" name="Int. J. Syst. Evol. Microbiol.">
        <title>The Global Catalogue of Microorganisms (GCM) 10K type strain sequencing project: providing services to taxonomists for standard genome sequencing and annotation.</title>
        <authorList>
            <consortium name="The Broad Institute Genomics Platform"/>
            <consortium name="The Broad Institute Genome Sequencing Center for Infectious Disease"/>
            <person name="Wu L."/>
            <person name="Ma J."/>
        </authorList>
    </citation>
    <scope>NUCLEOTIDE SEQUENCE [LARGE SCALE GENOMIC DNA]</scope>
    <source>
        <strain evidence="4">CCUG 60527</strain>
    </source>
</reference>
<dbReference type="Proteomes" id="UP001597062">
    <property type="component" value="Unassembled WGS sequence"/>
</dbReference>
<dbReference type="InterPro" id="IPR011234">
    <property type="entry name" value="Fumarylacetoacetase-like_C"/>
</dbReference>
<evidence type="ECO:0000313" key="3">
    <source>
        <dbReference type="EMBL" id="MFD0993378.1"/>
    </source>
</evidence>
<dbReference type="PANTHER" id="PTHR11820">
    <property type="entry name" value="ACYLPYRUVASE"/>
    <property type="match status" value="1"/>
</dbReference>